<reference evidence="1 2" key="1">
    <citation type="submission" date="2017-11" db="EMBL/GenBank/DDBJ databases">
        <authorList>
            <person name="Han C.G."/>
        </authorList>
    </citation>
    <scope>NUCLEOTIDE SEQUENCE [LARGE SCALE GENOMIC DNA]</scope>
    <source>
        <strain evidence="1">CFBP6411</strain>
    </source>
</reference>
<evidence type="ECO:0000313" key="1">
    <source>
        <dbReference type="EMBL" id="SOS36759.1"/>
    </source>
</evidence>
<gene>
    <name evidence="1" type="ORF">CFBP6411_05402</name>
</gene>
<dbReference type="EMBL" id="LT963408">
    <property type="protein sequence ID" value="SOS36759.1"/>
    <property type="molecule type" value="Genomic_DNA"/>
</dbReference>
<sequence>MMLKCLCASRATLRLLAKTPRKLWRLSHCFREQAKRRPARAHRVNTLPLNESVGSIHCPFPRRRCYISNPCFYCLKELFAC</sequence>
<name>A0A2K4WLI2_9PSED</name>
<evidence type="ECO:0000313" key="2">
    <source>
        <dbReference type="Proteomes" id="UP000238093"/>
    </source>
</evidence>
<dbReference type="AlphaFoldDB" id="A0A2K4WLI2"/>
<organism evidence="1 2">
    <name type="scientific">Pseudomonas syringae group genomosp. 3</name>
    <dbReference type="NCBI Taxonomy" id="251701"/>
    <lineage>
        <taxon>Bacteria</taxon>
        <taxon>Pseudomonadati</taxon>
        <taxon>Pseudomonadota</taxon>
        <taxon>Gammaproteobacteria</taxon>
        <taxon>Pseudomonadales</taxon>
        <taxon>Pseudomonadaceae</taxon>
        <taxon>Pseudomonas</taxon>
    </lineage>
</organism>
<protein>
    <submittedName>
        <fullName evidence="1">Uncharacterized protein</fullName>
    </submittedName>
</protein>
<dbReference type="Proteomes" id="UP000238093">
    <property type="component" value="Chromosome I"/>
</dbReference>
<accession>A0A2K4WLI2</accession>
<proteinExistence type="predicted"/>